<protein>
    <submittedName>
        <fullName evidence="1">ATPase</fullName>
    </submittedName>
</protein>
<gene>
    <name evidence="1" type="ORF">LCIT_19720</name>
</gene>
<proteinExistence type="predicted"/>
<evidence type="ECO:0000313" key="2">
    <source>
        <dbReference type="Proteomes" id="UP000323274"/>
    </source>
</evidence>
<dbReference type="InterPro" id="IPR027417">
    <property type="entry name" value="P-loop_NTPase"/>
</dbReference>
<dbReference type="RefSeq" id="WP_133286169.1">
    <property type="nucleotide sequence ID" value="NZ_BJJW01000025.1"/>
</dbReference>
<dbReference type="Gene3D" id="3.40.50.300">
    <property type="entry name" value="P-loop containing nucleotide triphosphate hydrolases"/>
    <property type="match status" value="2"/>
</dbReference>
<dbReference type="SUPFAM" id="SSF52540">
    <property type="entry name" value="P-loop containing nucleoside triphosphate hydrolases"/>
    <property type="match status" value="1"/>
</dbReference>
<evidence type="ECO:0000313" key="1">
    <source>
        <dbReference type="EMBL" id="GDZ84730.1"/>
    </source>
</evidence>
<accession>A0A5A5U6L2</accession>
<comment type="caution">
    <text evidence="1">The sequence shown here is derived from an EMBL/GenBank/DDBJ whole genome shotgun (WGS) entry which is preliminary data.</text>
</comment>
<dbReference type="Proteomes" id="UP000323274">
    <property type="component" value="Unassembled WGS sequence"/>
</dbReference>
<dbReference type="EMBL" id="BJJW01000025">
    <property type="protein sequence ID" value="GDZ84730.1"/>
    <property type="molecule type" value="Genomic_DNA"/>
</dbReference>
<dbReference type="AlphaFoldDB" id="A0A5A5U6L2"/>
<sequence>MRMSINNAKRSAWKAQGYNLDFIEEVQNPSGMTFHTNYFDDGMTASAIIDVYDFPKTAQSAGWFKELINHKNTIVDIKIGTNSKFEVQKALESATNAYSSKANSDLTSQGDALEARKDSQITLDDLDDARNGREIYKRVYVRLLVSDVSPEELRRRVKEIQQQLSNYRMKVYPSEQLTHFQQFFKPAMAIENDTIRDKGFPMKAYALAGSYAFNQTFIAHPRGTYLGLTTQRGEVMYDPSYNDHRTQLTAYNLIVGGERSGKSAFAKKNLPSLLARGDKAWVFDKSNEWRDLVNYYFGVTLTLDGSQNIINLLQVFGTVLDADGNIDVIASFNQHRTKVITYYATLNPQADKKELEMLGNYITDFYIERRMWSPSPKDNPQDLRVINLRNEDYPIMEDFETFLETQNMMTRNMTQPAVERLDNILSTIRSLIQNHGDMVNGITTMPDLSDEKLVRFDTSGLSRLESDLYNAQYFTILSLMESYITINGTVQRQRIKNGEVSNQSDTYHKKYPQYFWWVQDEADDIFNAKHALGITFGDNLMAQHGKDFFGMIAIFPGLKNVVPTGQAQDNDASRAASSFFGRFPKQIIGRLSKADTVRLRSVVSENNITDGQLAALQNISQGDFLMNLIGKQATFMHVDLSQEEINLFGGGL</sequence>
<organism evidence="1 2">
    <name type="scientific">Leuconostoc citreum</name>
    <dbReference type="NCBI Taxonomy" id="33964"/>
    <lineage>
        <taxon>Bacteria</taxon>
        <taxon>Bacillati</taxon>
        <taxon>Bacillota</taxon>
        <taxon>Bacilli</taxon>
        <taxon>Lactobacillales</taxon>
        <taxon>Lactobacillaceae</taxon>
        <taxon>Leuconostoc</taxon>
    </lineage>
</organism>
<name>A0A5A5U6L2_LEUCI</name>
<reference evidence="1 2" key="1">
    <citation type="submission" date="2019-04" db="EMBL/GenBank/DDBJ databases">
        <title>A pseudo-fructophilic Leuconostoc citreum strain F192-5 isolated from peel of satsuma mandarin: the first report for isolation and characterization of strain-dependent fructophilic-like characteristics.</title>
        <authorList>
            <person name="Maeno S."/>
            <person name="Tanizawa Y."/>
            <person name="Kajikawa A."/>
            <person name="Kanesaki Y."/>
            <person name="Kubota E."/>
            <person name="Arita M."/>
            <person name="Leon D."/>
            <person name="Endo A."/>
        </authorList>
    </citation>
    <scope>NUCLEOTIDE SEQUENCE [LARGE SCALE GENOMIC DNA]</scope>
    <source>
        <strain evidence="1 2">F192-5</strain>
    </source>
</reference>